<dbReference type="InterPro" id="IPR011990">
    <property type="entry name" value="TPR-like_helical_dom_sf"/>
</dbReference>
<evidence type="ECO:0000313" key="2">
    <source>
        <dbReference type="EMBL" id="GAA0250512.1"/>
    </source>
</evidence>
<accession>A0ABP3E2C9</accession>
<feature type="chain" id="PRO_5047082894" description="Sel1 repeat family protein" evidence="1">
    <location>
        <begin position="24"/>
        <end position="266"/>
    </location>
</feature>
<organism evidence="2 3">
    <name type="scientific">Rhodanobacter caeni</name>
    <dbReference type="NCBI Taxonomy" id="657654"/>
    <lineage>
        <taxon>Bacteria</taxon>
        <taxon>Pseudomonadati</taxon>
        <taxon>Pseudomonadota</taxon>
        <taxon>Gammaproteobacteria</taxon>
        <taxon>Lysobacterales</taxon>
        <taxon>Rhodanobacteraceae</taxon>
        <taxon>Rhodanobacter</taxon>
    </lineage>
</organism>
<dbReference type="Proteomes" id="UP001500657">
    <property type="component" value="Unassembled WGS sequence"/>
</dbReference>
<sequence length="266" mass="28780">MDFKYFGAAVLAGALGLASAARAASVDQQKSPATTAGTSSASLFEADRTVDDLGKAYCPQGLEHFLPGSYYYCVGVRDLARGNYSRSRRMLRIAAGWGNKSAQFLLGIGYFKGDTGQLDRPLGLAWMGLAAERKDPNYSAIFSSAWQQASPRERARAQVLWQAMLPKYEDARAARRAEMRFEHERDALVARSSAGQQICIAGLNVSRISTVVPEYQRNNNMSACGGADLPVELAAKKLDVYAEQLFDGWAGHVSVGALKAVEAPSK</sequence>
<feature type="signal peptide" evidence="1">
    <location>
        <begin position="1"/>
        <end position="23"/>
    </location>
</feature>
<reference evidence="3" key="1">
    <citation type="journal article" date="2019" name="Int. J. Syst. Evol. Microbiol.">
        <title>The Global Catalogue of Microorganisms (GCM) 10K type strain sequencing project: providing services to taxonomists for standard genome sequencing and annotation.</title>
        <authorList>
            <consortium name="The Broad Institute Genomics Platform"/>
            <consortium name="The Broad Institute Genome Sequencing Center for Infectious Disease"/>
            <person name="Wu L."/>
            <person name="Ma J."/>
        </authorList>
    </citation>
    <scope>NUCLEOTIDE SEQUENCE [LARGE SCALE GENOMIC DNA]</scope>
    <source>
        <strain evidence="3">JCM 16242</strain>
    </source>
</reference>
<dbReference type="EMBL" id="BAAAFO010000002">
    <property type="protein sequence ID" value="GAA0250512.1"/>
    <property type="molecule type" value="Genomic_DNA"/>
</dbReference>
<dbReference type="RefSeq" id="WP_343881755.1">
    <property type="nucleotide sequence ID" value="NZ_BAAAFO010000002.1"/>
</dbReference>
<keyword evidence="1" id="KW-0732">Signal</keyword>
<protein>
    <recommendedName>
        <fullName evidence="4">Sel1 repeat family protein</fullName>
    </recommendedName>
</protein>
<evidence type="ECO:0000256" key="1">
    <source>
        <dbReference type="SAM" id="SignalP"/>
    </source>
</evidence>
<evidence type="ECO:0000313" key="3">
    <source>
        <dbReference type="Proteomes" id="UP001500657"/>
    </source>
</evidence>
<comment type="caution">
    <text evidence="2">The sequence shown here is derived from an EMBL/GenBank/DDBJ whole genome shotgun (WGS) entry which is preliminary data.</text>
</comment>
<keyword evidence="3" id="KW-1185">Reference proteome</keyword>
<dbReference type="SUPFAM" id="SSF81901">
    <property type="entry name" value="HCP-like"/>
    <property type="match status" value="1"/>
</dbReference>
<evidence type="ECO:0008006" key="4">
    <source>
        <dbReference type="Google" id="ProtNLM"/>
    </source>
</evidence>
<name>A0ABP3E2C9_9GAMM</name>
<proteinExistence type="predicted"/>
<dbReference type="Gene3D" id="1.25.40.10">
    <property type="entry name" value="Tetratricopeptide repeat domain"/>
    <property type="match status" value="1"/>
</dbReference>
<gene>
    <name evidence="2" type="ORF">GCM10009126_14970</name>
</gene>